<evidence type="ECO:0000256" key="1">
    <source>
        <dbReference type="SAM" id="MobiDB-lite"/>
    </source>
</evidence>
<accession>A0ABR2FH61</accession>
<dbReference type="Proteomes" id="UP001472677">
    <property type="component" value="Unassembled WGS sequence"/>
</dbReference>
<keyword evidence="3" id="KW-1185">Reference proteome</keyword>
<gene>
    <name evidence="2" type="ORF">V6N12_070499</name>
</gene>
<protein>
    <submittedName>
        <fullName evidence="2">Uncharacterized protein</fullName>
    </submittedName>
</protein>
<proteinExistence type="predicted"/>
<reference evidence="2 3" key="1">
    <citation type="journal article" date="2024" name="G3 (Bethesda)">
        <title>Genome assembly of Hibiscus sabdariffa L. provides insights into metabolisms of medicinal natural products.</title>
        <authorList>
            <person name="Kim T."/>
        </authorList>
    </citation>
    <scope>NUCLEOTIDE SEQUENCE [LARGE SCALE GENOMIC DNA]</scope>
    <source>
        <strain evidence="2">TK-2024</strain>
        <tissue evidence="2">Old leaves</tissue>
    </source>
</reference>
<name>A0ABR2FH61_9ROSI</name>
<dbReference type="EMBL" id="JBBPBM010000006">
    <property type="protein sequence ID" value="KAK8580215.1"/>
    <property type="molecule type" value="Genomic_DNA"/>
</dbReference>
<sequence>MVEEIGGFKVKKWGVIPPKRRSVKRMMFDQFLNSVSCVFHACCNPVSSKNTRISPGPTIPSSSARCSPKCSITQPAKM</sequence>
<evidence type="ECO:0000313" key="2">
    <source>
        <dbReference type="EMBL" id="KAK8580215.1"/>
    </source>
</evidence>
<evidence type="ECO:0000313" key="3">
    <source>
        <dbReference type="Proteomes" id="UP001472677"/>
    </source>
</evidence>
<organism evidence="2 3">
    <name type="scientific">Hibiscus sabdariffa</name>
    <name type="common">roselle</name>
    <dbReference type="NCBI Taxonomy" id="183260"/>
    <lineage>
        <taxon>Eukaryota</taxon>
        <taxon>Viridiplantae</taxon>
        <taxon>Streptophyta</taxon>
        <taxon>Embryophyta</taxon>
        <taxon>Tracheophyta</taxon>
        <taxon>Spermatophyta</taxon>
        <taxon>Magnoliopsida</taxon>
        <taxon>eudicotyledons</taxon>
        <taxon>Gunneridae</taxon>
        <taxon>Pentapetalae</taxon>
        <taxon>rosids</taxon>
        <taxon>malvids</taxon>
        <taxon>Malvales</taxon>
        <taxon>Malvaceae</taxon>
        <taxon>Malvoideae</taxon>
        <taxon>Hibiscus</taxon>
    </lineage>
</organism>
<comment type="caution">
    <text evidence="2">The sequence shown here is derived from an EMBL/GenBank/DDBJ whole genome shotgun (WGS) entry which is preliminary data.</text>
</comment>
<feature type="region of interest" description="Disordered" evidence="1">
    <location>
        <begin position="48"/>
        <end position="78"/>
    </location>
</feature>